<name>A0A6J5MFW8_9CAUD</name>
<gene>
    <name evidence="6" type="ORF">UFOVP1002_26</name>
    <name evidence="7" type="ORF">UFOVP1217_171</name>
    <name evidence="8" type="ORF">UFOVP1343_155</name>
    <name evidence="9" type="ORF">UFOVP1438_16</name>
    <name evidence="12" type="ORF">UFOVP1541_168</name>
    <name evidence="10" type="ORF">UFOVP1592_12</name>
    <name evidence="1" type="ORF">UFOVP465_61</name>
    <name evidence="2" type="ORF">UFOVP666_107</name>
    <name evidence="3" type="ORF">UFOVP727_184</name>
    <name evidence="11" type="ORF">UFOVP741_187</name>
    <name evidence="4" type="ORF">UFOVP819_135</name>
    <name evidence="5" type="ORF">UFOVP926_139</name>
</gene>
<dbReference type="EMBL" id="LR797452">
    <property type="protein sequence ID" value="CAB4217164.1"/>
    <property type="molecule type" value="Genomic_DNA"/>
</dbReference>
<evidence type="ECO:0000313" key="5">
    <source>
        <dbReference type="EMBL" id="CAB4172296.1"/>
    </source>
</evidence>
<accession>A0A6J5MFW8</accession>
<reference evidence="1" key="1">
    <citation type="submission" date="2020-04" db="EMBL/GenBank/DDBJ databases">
        <authorList>
            <person name="Chiriac C."/>
            <person name="Salcher M."/>
            <person name="Ghai R."/>
            <person name="Kavagutti S V."/>
        </authorList>
    </citation>
    <scope>NUCLEOTIDE SEQUENCE</scope>
</reference>
<evidence type="ECO:0000313" key="4">
    <source>
        <dbReference type="EMBL" id="CAB4164839.1"/>
    </source>
</evidence>
<evidence type="ECO:0000313" key="6">
    <source>
        <dbReference type="EMBL" id="CAB4178107.1"/>
    </source>
</evidence>
<evidence type="ECO:0000313" key="9">
    <source>
        <dbReference type="EMBL" id="CAB4212525.1"/>
    </source>
</evidence>
<dbReference type="EMBL" id="LR796644">
    <property type="protein sequence ID" value="CAB4156684.1"/>
    <property type="molecule type" value="Genomic_DNA"/>
</dbReference>
<sequence>MSEGLLFDIPVYIMVLLDKHRTLKEVIKIMAETNMTAREVLDQDYLSLSRIQRAINSTYESVLGEILRAPSEQQSQMFKDAISKIQITLREMEQLIFETQLGLDIPDSILDSKEPF</sequence>
<evidence type="ECO:0000313" key="2">
    <source>
        <dbReference type="EMBL" id="CAB4156684.1"/>
    </source>
</evidence>
<evidence type="ECO:0000313" key="1">
    <source>
        <dbReference type="EMBL" id="CAB4145142.1"/>
    </source>
</evidence>
<dbReference type="EMBL" id="LR796961">
    <property type="protein sequence ID" value="CAB4178107.1"/>
    <property type="molecule type" value="Genomic_DNA"/>
</dbReference>
<dbReference type="EMBL" id="LR797177">
    <property type="protein sequence ID" value="CAB4191845.1"/>
    <property type="molecule type" value="Genomic_DNA"/>
</dbReference>
<proteinExistence type="predicted"/>
<dbReference type="EMBL" id="LR796878">
    <property type="protein sequence ID" value="CAB4172296.1"/>
    <property type="molecule type" value="Genomic_DNA"/>
</dbReference>
<evidence type="ECO:0000313" key="3">
    <source>
        <dbReference type="EMBL" id="CAB4160437.1"/>
    </source>
</evidence>
<evidence type="ECO:0000313" key="8">
    <source>
        <dbReference type="EMBL" id="CAB4200808.1"/>
    </source>
</evidence>
<evidence type="ECO:0000313" key="10">
    <source>
        <dbReference type="EMBL" id="CAB4217164.1"/>
    </source>
</evidence>
<dbReference type="EMBL" id="LR796762">
    <property type="protein sequence ID" value="CAB4164839.1"/>
    <property type="molecule type" value="Genomic_DNA"/>
</dbReference>
<evidence type="ECO:0000313" key="11">
    <source>
        <dbReference type="EMBL" id="CAB5225264.1"/>
    </source>
</evidence>
<dbReference type="EMBL" id="LR796443">
    <property type="protein sequence ID" value="CAB4145142.1"/>
    <property type="molecule type" value="Genomic_DNA"/>
</dbReference>
<evidence type="ECO:0000313" key="12">
    <source>
        <dbReference type="EMBL" id="CAB5229053.1"/>
    </source>
</evidence>
<dbReference type="EMBL" id="LR797305">
    <property type="protein sequence ID" value="CAB4200808.1"/>
    <property type="molecule type" value="Genomic_DNA"/>
</dbReference>
<dbReference type="EMBL" id="LR797395">
    <property type="protein sequence ID" value="CAB4212525.1"/>
    <property type="molecule type" value="Genomic_DNA"/>
</dbReference>
<dbReference type="EMBL" id="LR796698">
    <property type="protein sequence ID" value="CAB4160437.1"/>
    <property type="molecule type" value="Genomic_DNA"/>
</dbReference>
<organism evidence="1">
    <name type="scientific">uncultured Caudovirales phage</name>
    <dbReference type="NCBI Taxonomy" id="2100421"/>
    <lineage>
        <taxon>Viruses</taxon>
        <taxon>Duplodnaviria</taxon>
        <taxon>Heunggongvirae</taxon>
        <taxon>Uroviricota</taxon>
        <taxon>Caudoviricetes</taxon>
        <taxon>Peduoviridae</taxon>
        <taxon>Maltschvirus</taxon>
        <taxon>Maltschvirus maltsch</taxon>
    </lineage>
</organism>
<dbReference type="EMBL" id="LR798395">
    <property type="protein sequence ID" value="CAB5229053.1"/>
    <property type="molecule type" value="Genomic_DNA"/>
</dbReference>
<dbReference type="EMBL" id="LR798341">
    <property type="protein sequence ID" value="CAB5225264.1"/>
    <property type="molecule type" value="Genomic_DNA"/>
</dbReference>
<evidence type="ECO:0000313" key="7">
    <source>
        <dbReference type="EMBL" id="CAB4191845.1"/>
    </source>
</evidence>
<protein>
    <submittedName>
        <fullName evidence="1">Uncharacterized protein</fullName>
    </submittedName>
</protein>